<dbReference type="Proteomes" id="UP001206925">
    <property type="component" value="Unassembled WGS sequence"/>
</dbReference>
<proteinExistence type="predicted"/>
<reference evidence="1" key="1">
    <citation type="submission" date="2022-06" db="EMBL/GenBank/DDBJ databases">
        <title>Uncovering the hologenomic basis of an extraordinary plant invasion.</title>
        <authorList>
            <person name="Bieker V.C."/>
            <person name="Martin M.D."/>
            <person name="Gilbert T."/>
            <person name="Hodgins K."/>
            <person name="Battlay P."/>
            <person name="Petersen B."/>
            <person name="Wilson J."/>
        </authorList>
    </citation>
    <scope>NUCLEOTIDE SEQUENCE</scope>
    <source>
        <strain evidence="1">AA19_3_7</strain>
        <tissue evidence="1">Leaf</tissue>
    </source>
</reference>
<comment type="caution">
    <text evidence="1">The sequence shown here is derived from an EMBL/GenBank/DDBJ whole genome shotgun (WGS) entry which is preliminary data.</text>
</comment>
<dbReference type="EMBL" id="JAMZMK010009504">
    <property type="protein sequence ID" value="KAI7735319.1"/>
    <property type="molecule type" value="Genomic_DNA"/>
</dbReference>
<dbReference type="AlphaFoldDB" id="A0AAD5C753"/>
<sequence>MKETRVDESKGDTVTSQSLVLDIEKFKGDFSYDALFAKVVNELLPSFIEDEAEAGEGMINISTTDTFSSGRSAKGLLSPLFPEVDTLLLIFKDSCSQLAELRKQVDTDRLYTLLHKFITLTYSVFV</sequence>
<name>A0AAD5C753_AMBAR</name>
<keyword evidence="2" id="KW-1185">Reference proteome</keyword>
<gene>
    <name evidence="1" type="ORF">M8C21_029736</name>
</gene>
<evidence type="ECO:0000313" key="1">
    <source>
        <dbReference type="EMBL" id="KAI7735319.1"/>
    </source>
</evidence>
<evidence type="ECO:0000313" key="2">
    <source>
        <dbReference type="Proteomes" id="UP001206925"/>
    </source>
</evidence>
<accession>A0AAD5C753</accession>
<organism evidence="1 2">
    <name type="scientific">Ambrosia artemisiifolia</name>
    <name type="common">Common ragweed</name>
    <dbReference type="NCBI Taxonomy" id="4212"/>
    <lineage>
        <taxon>Eukaryota</taxon>
        <taxon>Viridiplantae</taxon>
        <taxon>Streptophyta</taxon>
        <taxon>Embryophyta</taxon>
        <taxon>Tracheophyta</taxon>
        <taxon>Spermatophyta</taxon>
        <taxon>Magnoliopsida</taxon>
        <taxon>eudicotyledons</taxon>
        <taxon>Gunneridae</taxon>
        <taxon>Pentapetalae</taxon>
        <taxon>asterids</taxon>
        <taxon>campanulids</taxon>
        <taxon>Asterales</taxon>
        <taxon>Asteraceae</taxon>
        <taxon>Asteroideae</taxon>
        <taxon>Heliantheae alliance</taxon>
        <taxon>Heliantheae</taxon>
        <taxon>Ambrosia</taxon>
    </lineage>
</organism>
<protein>
    <submittedName>
        <fullName evidence="1">Uncharacterized protein</fullName>
    </submittedName>
</protein>